<dbReference type="InterPro" id="IPR011010">
    <property type="entry name" value="DNA_brk_join_enz"/>
</dbReference>
<dbReference type="GO" id="GO:0006310">
    <property type="term" value="P:DNA recombination"/>
    <property type="evidence" value="ECO:0007669"/>
    <property type="project" value="UniProtKB-KW"/>
</dbReference>
<dbReference type="GO" id="GO:0003677">
    <property type="term" value="F:DNA binding"/>
    <property type="evidence" value="ECO:0007669"/>
    <property type="project" value="InterPro"/>
</dbReference>
<dbReference type="GO" id="GO:0015074">
    <property type="term" value="P:DNA integration"/>
    <property type="evidence" value="ECO:0007669"/>
    <property type="project" value="InterPro"/>
</dbReference>
<evidence type="ECO:0000313" key="4">
    <source>
        <dbReference type="Proteomes" id="UP001168216"/>
    </source>
</evidence>
<keyword evidence="1" id="KW-0233">DNA recombination</keyword>
<dbReference type="RefSeq" id="WP_290022165.1">
    <property type="nucleotide sequence ID" value="NZ_JAOPLV010000005.1"/>
</dbReference>
<dbReference type="CDD" id="cd00397">
    <property type="entry name" value="DNA_BRE_C"/>
    <property type="match status" value="1"/>
</dbReference>
<dbReference type="Gene3D" id="1.10.443.10">
    <property type="entry name" value="Intergrase catalytic core"/>
    <property type="match status" value="1"/>
</dbReference>
<dbReference type="Proteomes" id="UP001168216">
    <property type="component" value="Unassembled WGS sequence"/>
</dbReference>
<feature type="domain" description="Tyr recombinase" evidence="2">
    <location>
        <begin position="204"/>
        <end position="371"/>
    </location>
</feature>
<gene>
    <name evidence="3" type="ORF">OB959_12780</name>
</gene>
<sequence>MNKHTENQVDDSIFSSAFIAAIKNIKIPERIHLKSSGEFDDKFIYTARERWDFYYSGSRRYLSFTQSHVANKLIQYICFKYASTKIPTHIPNLLFHWKHAINYCLEQKDFSFSKLRSYIERPDIEPRIFYSVLFGLKVLCQDELPGFEIYCYEELQFIPRPCSDYWGIYQEIDNIISPLEKNMIVNGLFEMATSITSGKNYILQKVIDAAILGLTYTTGARPVQLSRLAIEDIRVDTRDATSGLVRYSVLLPYAKQRTVTTERIFLALPPEVGTLLLHYIERTNRDRIGKLFEMGASAPAYVSQAINQAILRFSPPDYQAAVARGEAALPTITPTDLRHNVGHSLAMQGVSADEIAHILGHSALVVAKHYILATPALALVRAKALGVNPVWQNMVAMMLTGEVTSSAKWRGKRVAGIIGDQLHSEVGGCSRTNVDNECPFAEVRCCYGCLYYRPFLDGDHQAVLNSVNREEDELIELSDSVGNARNPLITVHETTQLEIQSVINRCKYISAREVVK</sequence>
<protein>
    <submittedName>
        <fullName evidence="3">Site-specific integrase</fullName>
    </submittedName>
</protein>
<dbReference type="EMBL" id="JAOPLV010000005">
    <property type="protein sequence ID" value="MDM5140668.1"/>
    <property type="molecule type" value="Genomic_DNA"/>
</dbReference>
<reference evidence="3" key="1">
    <citation type="submission" date="2023-08" db="EMBL/GenBank/DDBJ databases">
        <title>WGS of Aeromonas isolates.</title>
        <authorList>
            <person name="Lee H."/>
        </authorList>
    </citation>
    <scope>NUCLEOTIDE SEQUENCE</scope>
    <source>
        <strain evidence="3">SL22</strain>
    </source>
</reference>
<dbReference type="Pfam" id="PF00589">
    <property type="entry name" value="Phage_integrase"/>
    <property type="match status" value="1"/>
</dbReference>
<comment type="caution">
    <text evidence="3">The sequence shown here is derived from an EMBL/GenBank/DDBJ whole genome shotgun (WGS) entry which is preliminary data.</text>
</comment>
<dbReference type="InterPro" id="IPR002104">
    <property type="entry name" value="Integrase_catalytic"/>
</dbReference>
<dbReference type="InterPro" id="IPR013762">
    <property type="entry name" value="Integrase-like_cat_sf"/>
</dbReference>
<dbReference type="SUPFAM" id="SSF56349">
    <property type="entry name" value="DNA breaking-rejoining enzymes"/>
    <property type="match status" value="1"/>
</dbReference>
<evidence type="ECO:0000256" key="1">
    <source>
        <dbReference type="ARBA" id="ARBA00023172"/>
    </source>
</evidence>
<proteinExistence type="predicted"/>
<evidence type="ECO:0000313" key="3">
    <source>
        <dbReference type="EMBL" id="MDM5140668.1"/>
    </source>
</evidence>
<dbReference type="AlphaFoldDB" id="A0AAW7I3D7"/>
<organism evidence="3 4">
    <name type="scientific">Aeromonas bestiarum</name>
    <dbReference type="NCBI Taxonomy" id="105751"/>
    <lineage>
        <taxon>Bacteria</taxon>
        <taxon>Pseudomonadati</taxon>
        <taxon>Pseudomonadota</taxon>
        <taxon>Gammaproteobacteria</taxon>
        <taxon>Aeromonadales</taxon>
        <taxon>Aeromonadaceae</taxon>
        <taxon>Aeromonas</taxon>
    </lineage>
</organism>
<evidence type="ECO:0000259" key="2">
    <source>
        <dbReference type="Pfam" id="PF00589"/>
    </source>
</evidence>
<accession>A0AAW7I3D7</accession>
<name>A0AAW7I3D7_9GAMM</name>